<keyword evidence="4 5" id="KW-0472">Membrane</keyword>
<dbReference type="STRING" id="144026.SAMN04488568_10377"/>
<dbReference type="Proteomes" id="UP000199759">
    <property type="component" value="Unassembled WGS sequence"/>
</dbReference>
<evidence type="ECO:0000256" key="4">
    <source>
        <dbReference type="ARBA" id="ARBA00023136"/>
    </source>
</evidence>
<reference evidence="7 8" key="1">
    <citation type="submission" date="2016-10" db="EMBL/GenBank/DDBJ databases">
        <authorList>
            <person name="de Groot N.N."/>
        </authorList>
    </citation>
    <scope>NUCLEOTIDE SEQUENCE [LARGE SCALE GENOMIC DNA]</scope>
    <source>
        <strain evidence="7 8">DSM 16077</strain>
    </source>
</reference>
<evidence type="ECO:0000256" key="2">
    <source>
        <dbReference type="ARBA" id="ARBA00022692"/>
    </source>
</evidence>
<proteinExistence type="predicted"/>
<keyword evidence="8" id="KW-1185">Reference proteome</keyword>
<evidence type="ECO:0000313" key="7">
    <source>
        <dbReference type="EMBL" id="SDL92685.1"/>
    </source>
</evidence>
<keyword evidence="3 5" id="KW-1133">Transmembrane helix</keyword>
<dbReference type="Pfam" id="PF06305">
    <property type="entry name" value="LapA_dom"/>
    <property type="match status" value="1"/>
</dbReference>
<keyword evidence="1" id="KW-1003">Cell membrane</keyword>
<keyword evidence="2 5" id="KW-0812">Transmembrane</keyword>
<dbReference type="AlphaFoldDB" id="A0A1G9P3C7"/>
<name>A0A1G9P3C7_9PROT</name>
<organism evidence="7 8">
    <name type="scientific">Maricaulis salignorans</name>
    <dbReference type="NCBI Taxonomy" id="144026"/>
    <lineage>
        <taxon>Bacteria</taxon>
        <taxon>Pseudomonadati</taxon>
        <taxon>Pseudomonadota</taxon>
        <taxon>Alphaproteobacteria</taxon>
        <taxon>Maricaulales</taxon>
        <taxon>Maricaulaceae</taxon>
        <taxon>Maricaulis</taxon>
    </lineage>
</organism>
<dbReference type="GO" id="GO:0005886">
    <property type="term" value="C:plasma membrane"/>
    <property type="evidence" value="ECO:0007669"/>
    <property type="project" value="InterPro"/>
</dbReference>
<dbReference type="RefSeq" id="WP_091767166.1">
    <property type="nucleotide sequence ID" value="NZ_FNHG01000003.1"/>
</dbReference>
<dbReference type="EMBL" id="FNHG01000003">
    <property type="protein sequence ID" value="SDL92685.1"/>
    <property type="molecule type" value="Genomic_DNA"/>
</dbReference>
<protein>
    <recommendedName>
        <fullName evidence="6">Lipopolysaccharide assembly protein A domain-containing protein</fullName>
    </recommendedName>
</protein>
<feature type="domain" description="Lipopolysaccharide assembly protein A" evidence="6">
    <location>
        <begin position="22"/>
        <end position="60"/>
    </location>
</feature>
<evidence type="ECO:0000259" key="6">
    <source>
        <dbReference type="Pfam" id="PF06305"/>
    </source>
</evidence>
<sequence>MRHIKLWIIAGLIALLALFAFQNMSQVELTVLFWSFQTSRIVVIGSSFLLGGVVGWLLKAFWHPGARARR</sequence>
<accession>A0A1G9P3C7</accession>
<evidence type="ECO:0000256" key="3">
    <source>
        <dbReference type="ARBA" id="ARBA00022989"/>
    </source>
</evidence>
<evidence type="ECO:0000313" key="8">
    <source>
        <dbReference type="Proteomes" id="UP000199759"/>
    </source>
</evidence>
<dbReference type="InterPro" id="IPR010445">
    <property type="entry name" value="LapA_dom"/>
</dbReference>
<feature type="transmembrane region" description="Helical" evidence="5">
    <location>
        <begin position="41"/>
        <end position="62"/>
    </location>
</feature>
<gene>
    <name evidence="7" type="ORF">SAMN04488568_10377</name>
</gene>
<evidence type="ECO:0000256" key="5">
    <source>
        <dbReference type="SAM" id="Phobius"/>
    </source>
</evidence>
<evidence type="ECO:0000256" key="1">
    <source>
        <dbReference type="ARBA" id="ARBA00022475"/>
    </source>
</evidence>